<evidence type="ECO:0000259" key="3">
    <source>
        <dbReference type="Pfam" id="PF02582"/>
    </source>
</evidence>
<feature type="domain" description="DUF155" evidence="3">
    <location>
        <begin position="273"/>
        <end position="477"/>
    </location>
</feature>
<comment type="caution">
    <text evidence="4">The sequence shown here is derived from an EMBL/GenBank/DDBJ whole genome shotgun (WGS) entry which is preliminary data.</text>
</comment>
<dbReference type="OrthoDB" id="18302at2759"/>
<dbReference type="GO" id="GO:0005739">
    <property type="term" value="C:mitochondrion"/>
    <property type="evidence" value="ECO:0007669"/>
    <property type="project" value="UniProtKB-ARBA"/>
</dbReference>
<evidence type="ECO:0000256" key="2">
    <source>
        <dbReference type="SAM" id="MobiDB-lite"/>
    </source>
</evidence>
<sequence length="537" mass="62718">MDVTEVTGSTTRKVIAGDHSVNNASPNERVNHQKLVSSRTNFTSRTDRRGWRSSKWRNAKFGSEMSESSNINSSINLTEKDFSKFQDTESSESFNVIRGFCLCEGYNLESIRSALDKHNYRHWYVDKEKTILAFDLNPYFDKIEITWATQGRLGKVLFPAGIYPPIQMILGKLSRNLSIEENSRDNLIGLDKIVDWRVSDRLFTKAENETSFSDLRYKKQYSSYDEHSDFQNDILSNSVLSSNFTSMSNHEILERGECYLNDENYWKKVENPIFIFKNGVIVAWSNEEVTSNSITHFGSPKYLDERFDDIITFLSLYSIGGFVGKYSKNCQYYTMLFKYGNFSYSRFYRSNRKMISDIVTLKTRSAEEKLAASLSIGQSIRLSLFEGFIEDCVDNIRYLPLKLAQVGASSVIEEEFKVEVPQIRKRFSELYSYQISVNLVEDFLDIPEIFWHNYRFHSVWRNLQQYLEISERLQVLNRRIVMMQELLKVITEEYQTTQANRLTWIVIILLAINCFSSFYRHILLNHPHNISEQGKPI</sequence>
<evidence type="ECO:0000256" key="1">
    <source>
        <dbReference type="ARBA" id="ARBA00008306"/>
    </source>
</evidence>
<dbReference type="Pfam" id="PF02582">
    <property type="entry name" value="DUF155"/>
    <property type="match status" value="1"/>
</dbReference>
<protein>
    <recommendedName>
        <fullName evidence="3">DUF155 domain-containing protein</fullName>
    </recommendedName>
</protein>
<dbReference type="InterPro" id="IPR003734">
    <property type="entry name" value="DUF155"/>
</dbReference>
<accession>A0A1J4MBD6</accession>
<name>A0A1J4MBD6_9CRYT</name>
<dbReference type="RefSeq" id="XP_028873166.1">
    <property type="nucleotide sequence ID" value="XM_029018782.1"/>
</dbReference>
<dbReference type="PANTHER" id="PTHR16255">
    <property type="entry name" value="REQUIRED FOR MEIOTIC NUCLEAR DIVISION PROTEIN 1 HOMOLOG"/>
    <property type="match status" value="1"/>
</dbReference>
<proteinExistence type="inferred from homology"/>
<dbReference type="GeneID" id="39978561"/>
<gene>
    <name evidence="4" type="ORF">cubi_01770</name>
</gene>
<dbReference type="VEuPathDB" id="CryptoDB:cubi_01770"/>
<feature type="region of interest" description="Disordered" evidence="2">
    <location>
        <begin position="1"/>
        <end position="26"/>
    </location>
</feature>
<comment type="similarity">
    <text evidence="1">Belongs to the RMD1/sif2 family.</text>
</comment>
<evidence type="ECO:0000313" key="5">
    <source>
        <dbReference type="Proteomes" id="UP000186176"/>
    </source>
</evidence>
<keyword evidence="5" id="KW-1185">Reference proteome</keyword>
<reference evidence="4 5" key="1">
    <citation type="submission" date="2016-10" db="EMBL/GenBank/DDBJ databases">
        <title>Reductive evolution of mitochondrial metabolism and differential evolution of invasion-related proteins in Cryptosporidium.</title>
        <authorList>
            <person name="Liu S."/>
            <person name="Roellig D.M."/>
            <person name="Guo Y."/>
            <person name="Li N."/>
            <person name="Frace M.A."/>
            <person name="Tang K."/>
            <person name="Zhang L."/>
            <person name="Feng Y."/>
            <person name="Xiao L."/>
        </authorList>
    </citation>
    <scope>NUCLEOTIDE SEQUENCE [LARGE SCALE GENOMIC DNA]</scope>
    <source>
        <strain evidence="4">39726</strain>
    </source>
</reference>
<dbReference type="PANTHER" id="PTHR16255:SF1">
    <property type="entry name" value="REQUIRED FOR MEIOTIC NUCLEAR DIVISION PROTEIN 1 HOMOLOG"/>
    <property type="match status" value="1"/>
</dbReference>
<dbReference type="Proteomes" id="UP000186176">
    <property type="component" value="Unassembled WGS sequence"/>
</dbReference>
<feature type="compositionally biased region" description="Polar residues" evidence="2">
    <location>
        <begin position="1"/>
        <end position="12"/>
    </location>
</feature>
<dbReference type="EMBL" id="LRBP01000030">
    <property type="protein sequence ID" value="OII71295.1"/>
    <property type="molecule type" value="Genomic_DNA"/>
</dbReference>
<dbReference type="InterPro" id="IPR051624">
    <property type="entry name" value="RMD1/Sad1-interacting"/>
</dbReference>
<organism evidence="4 5">
    <name type="scientific">Cryptosporidium ubiquitum</name>
    <dbReference type="NCBI Taxonomy" id="857276"/>
    <lineage>
        <taxon>Eukaryota</taxon>
        <taxon>Sar</taxon>
        <taxon>Alveolata</taxon>
        <taxon>Apicomplexa</taxon>
        <taxon>Conoidasida</taxon>
        <taxon>Coccidia</taxon>
        <taxon>Eucoccidiorida</taxon>
        <taxon>Eimeriorina</taxon>
        <taxon>Cryptosporidiidae</taxon>
        <taxon>Cryptosporidium</taxon>
    </lineage>
</organism>
<dbReference type="AlphaFoldDB" id="A0A1J4MBD6"/>
<evidence type="ECO:0000313" key="4">
    <source>
        <dbReference type="EMBL" id="OII71295.1"/>
    </source>
</evidence>